<feature type="transmembrane region" description="Helical" evidence="5">
    <location>
        <begin position="127"/>
        <end position="149"/>
    </location>
</feature>
<feature type="domain" description="Bicarbonate transporter-like transmembrane" evidence="6">
    <location>
        <begin position="8"/>
        <end position="313"/>
    </location>
</feature>
<dbReference type="OrthoDB" id="1735926at2759"/>
<evidence type="ECO:0000256" key="1">
    <source>
        <dbReference type="ARBA" id="ARBA00004141"/>
    </source>
</evidence>
<reference evidence="7" key="1">
    <citation type="submission" date="2022-06" db="EMBL/GenBank/DDBJ databases">
        <title>Complete genome sequences of two strains of the flax pathogen Septoria linicola.</title>
        <authorList>
            <person name="Lapalu N."/>
            <person name="Simon A."/>
            <person name="Demenou B."/>
            <person name="Paumier D."/>
            <person name="Guillot M.-P."/>
            <person name="Gout L."/>
            <person name="Valade R."/>
        </authorList>
    </citation>
    <scope>NUCLEOTIDE SEQUENCE</scope>
    <source>
        <strain evidence="7">SE15195</strain>
    </source>
</reference>
<keyword evidence="4 5" id="KW-0472">Membrane</keyword>
<dbReference type="AlphaFoldDB" id="A0A9Q9EKD9"/>
<evidence type="ECO:0000256" key="5">
    <source>
        <dbReference type="SAM" id="Phobius"/>
    </source>
</evidence>
<feature type="transmembrane region" description="Helical" evidence="5">
    <location>
        <begin position="80"/>
        <end position="101"/>
    </location>
</feature>
<gene>
    <name evidence="7" type="ORF">Slin15195_G064780</name>
</gene>
<organism evidence="7 8">
    <name type="scientific">Septoria linicola</name>
    <dbReference type="NCBI Taxonomy" id="215465"/>
    <lineage>
        <taxon>Eukaryota</taxon>
        <taxon>Fungi</taxon>
        <taxon>Dikarya</taxon>
        <taxon>Ascomycota</taxon>
        <taxon>Pezizomycotina</taxon>
        <taxon>Dothideomycetes</taxon>
        <taxon>Dothideomycetidae</taxon>
        <taxon>Mycosphaerellales</taxon>
        <taxon>Mycosphaerellaceae</taxon>
        <taxon>Septoria</taxon>
    </lineage>
</organism>
<keyword evidence="2 5" id="KW-0812">Transmembrane</keyword>
<evidence type="ECO:0000259" key="6">
    <source>
        <dbReference type="Pfam" id="PF00955"/>
    </source>
</evidence>
<evidence type="ECO:0000313" key="7">
    <source>
        <dbReference type="EMBL" id="USW53159.1"/>
    </source>
</evidence>
<comment type="subcellular location">
    <subcellularLocation>
        <location evidence="1">Membrane</location>
        <topology evidence="1">Multi-pass membrane protein</topology>
    </subcellularLocation>
</comment>
<protein>
    <submittedName>
        <fullName evidence="7">Bicarbonate transporter</fullName>
    </submittedName>
</protein>
<dbReference type="GO" id="GO:0005886">
    <property type="term" value="C:plasma membrane"/>
    <property type="evidence" value="ECO:0007669"/>
    <property type="project" value="TreeGrafter"/>
</dbReference>
<feature type="transmembrane region" description="Helical" evidence="5">
    <location>
        <begin position="33"/>
        <end position="49"/>
    </location>
</feature>
<keyword evidence="8" id="KW-1185">Reference proteome</keyword>
<feature type="transmembrane region" description="Helical" evidence="5">
    <location>
        <begin position="215"/>
        <end position="236"/>
    </location>
</feature>
<dbReference type="GO" id="GO:0000324">
    <property type="term" value="C:fungal-type vacuole"/>
    <property type="evidence" value="ECO:0007669"/>
    <property type="project" value="TreeGrafter"/>
</dbReference>
<accession>A0A9Q9EKD9</accession>
<evidence type="ECO:0000256" key="4">
    <source>
        <dbReference type="ARBA" id="ARBA00023136"/>
    </source>
</evidence>
<evidence type="ECO:0000313" key="8">
    <source>
        <dbReference type="Proteomes" id="UP001056384"/>
    </source>
</evidence>
<evidence type="ECO:0000256" key="3">
    <source>
        <dbReference type="ARBA" id="ARBA00022989"/>
    </source>
</evidence>
<feature type="transmembrane region" description="Helical" evidence="5">
    <location>
        <begin position="257"/>
        <end position="276"/>
    </location>
</feature>
<sequence length="330" mass="36170">MVALLVMVFGLACSLIGTTRLFRPGFRKVIEDYGLPLTVIFFSGFVHIGRMSSIDLEALPISSAFQPTANRNWVVRFWDVDAATVFYALPFAVAVTILFYFDHNVSALMSQGAEFPLRKPPGFHWDYLLLGAILGLCGILGLPFPNGLIPQGPLHTKALAVTRRELDEKGHRVEVVDHIVEQRVSHLSQDLLFLATMSGPILTALSQIPQAVLSGLFIVIGLQALMANGIVSKIVWLAQDRHSTSGDTSLRQCRPAATWLILGFQLAAFAACFAITQTIAAIAFPIFIVLMIPCRIWLLPRWLSQSELDILDGPVASEFVMQSVGGNVKV</sequence>
<keyword evidence="3 5" id="KW-1133">Transmembrane helix</keyword>
<dbReference type="Pfam" id="PF00955">
    <property type="entry name" value="HCO3_cotransp"/>
    <property type="match status" value="1"/>
</dbReference>
<dbReference type="GO" id="GO:0006820">
    <property type="term" value="P:monoatomic anion transport"/>
    <property type="evidence" value="ECO:0007669"/>
    <property type="project" value="InterPro"/>
</dbReference>
<dbReference type="InterPro" id="IPR011531">
    <property type="entry name" value="HCO3_transpt-like_TM_dom"/>
</dbReference>
<dbReference type="GO" id="GO:0005452">
    <property type="term" value="F:solute:inorganic anion antiporter activity"/>
    <property type="evidence" value="ECO:0007669"/>
    <property type="project" value="InterPro"/>
</dbReference>
<dbReference type="EMBL" id="CP099422">
    <property type="protein sequence ID" value="USW53159.1"/>
    <property type="molecule type" value="Genomic_DNA"/>
</dbReference>
<dbReference type="GO" id="GO:0080139">
    <property type="term" value="F:borate efflux transmembrane transporter activity"/>
    <property type="evidence" value="ECO:0007669"/>
    <property type="project" value="TreeGrafter"/>
</dbReference>
<dbReference type="PANTHER" id="PTHR11453:SF82">
    <property type="entry name" value="BORON TRANSPORTER 1"/>
    <property type="match status" value="1"/>
</dbReference>
<evidence type="ECO:0000256" key="2">
    <source>
        <dbReference type="ARBA" id="ARBA00022692"/>
    </source>
</evidence>
<dbReference type="InterPro" id="IPR003020">
    <property type="entry name" value="HCO3_transpt_euk"/>
</dbReference>
<dbReference type="Proteomes" id="UP001056384">
    <property type="component" value="Chromosome 5"/>
</dbReference>
<name>A0A9Q9EKD9_9PEZI</name>
<dbReference type="GO" id="GO:0050801">
    <property type="term" value="P:monoatomic ion homeostasis"/>
    <property type="evidence" value="ECO:0007669"/>
    <property type="project" value="TreeGrafter"/>
</dbReference>
<proteinExistence type="predicted"/>
<dbReference type="PANTHER" id="PTHR11453">
    <property type="entry name" value="ANION EXCHANGE PROTEIN"/>
    <property type="match status" value="1"/>
</dbReference>